<dbReference type="Proteomes" id="UP000234190">
    <property type="component" value="Unassembled WGS sequence"/>
</dbReference>
<dbReference type="GO" id="GO:0005886">
    <property type="term" value="C:plasma membrane"/>
    <property type="evidence" value="ECO:0007669"/>
    <property type="project" value="UniProtKB-SubCell"/>
</dbReference>
<dbReference type="InterPro" id="IPR003856">
    <property type="entry name" value="LPS_length_determ_N"/>
</dbReference>
<evidence type="ECO:0000313" key="23">
    <source>
        <dbReference type="Proteomes" id="UP000234190"/>
    </source>
</evidence>
<evidence type="ECO:0000256" key="16">
    <source>
        <dbReference type="ARBA" id="ARBA00067833"/>
    </source>
</evidence>
<dbReference type="GO" id="GO:0005524">
    <property type="term" value="F:ATP binding"/>
    <property type="evidence" value="ECO:0007669"/>
    <property type="project" value="UniProtKB-KW"/>
</dbReference>
<keyword evidence="13" id="KW-0270">Exopolysaccharide synthesis</keyword>
<keyword evidence="9" id="KW-0067">ATP-binding</keyword>
<dbReference type="OrthoDB" id="9808257at2"/>
<evidence type="ECO:0000256" key="6">
    <source>
        <dbReference type="ARBA" id="ARBA00022692"/>
    </source>
</evidence>
<feature type="transmembrane region" description="Helical" evidence="18">
    <location>
        <begin position="45"/>
        <end position="64"/>
    </location>
</feature>
<dbReference type="InterPro" id="IPR025669">
    <property type="entry name" value="AAA_dom"/>
</dbReference>
<dbReference type="GO" id="GO:0042802">
    <property type="term" value="F:identical protein binding"/>
    <property type="evidence" value="ECO:0007669"/>
    <property type="project" value="UniProtKB-ARBA"/>
</dbReference>
<comment type="catalytic activity">
    <reaction evidence="14">
        <text>L-tyrosyl-[protein] + ATP = O-phospho-L-tyrosyl-[protein] + ADP + H(+)</text>
        <dbReference type="Rhea" id="RHEA:10596"/>
        <dbReference type="Rhea" id="RHEA-COMP:10136"/>
        <dbReference type="Rhea" id="RHEA-COMP:20101"/>
        <dbReference type="ChEBI" id="CHEBI:15378"/>
        <dbReference type="ChEBI" id="CHEBI:30616"/>
        <dbReference type="ChEBI" id="CHEBI:46858"/>
        <dbReference type="ChEBI" id="CHEBI:61978"/>
        <dbReference type="ChEBI" id="CHEBI:456216"/>
    </reaction>
</comment>
<dbReference type="InterPro" id="IPR005700">
    <property type="entry name" value="EPS_ExoP-like"/>
</dbReference>
<feature type="domain" description="Tyrosine-protein kinase G-rich" evidence="21">
    <location>
        <begin position="407"/>
        <end position="486"/>
    </location>
</feature>
<evidence type="ECO:0000313" key="22">
    <source>
        <dbReference type="EMBL" id="PLC51935.1"/>
    </source>
</evidence>
<name>A0A2N4UA87_9BURK</name>
<dbReference type="InterPro" id="IPR005702">
    <property type="entry name" value="Wzc-like_C"/>
</dbReference>
<dbReference type="GO" id="GO:0000271">
    <property type="term" value="P:polysaccharide biosynthetic process"/>
    <property type="evidence" value="ECO:0007669"/>
    <property type="project" value="UniProtKB-KW"/>
</dbReference>
<dbReference type="NCBIfam" id="TIGR01007">
    <property type="entry name" value="eps_fam"/>
    <property type="match status" value="1"/>
</dbReference>
<comment type="function">
    <text evidence="15">Probably involved in polymerization and/or export of exopolysaccharide EPS I which functions as a virulence factor. May be involved in an ATP-dependent process in the pathway for EPS I production, possibly export of the trimeric repeat units across the inner membrane or their polymerization.</text>
</comment>
<keyword evidence="12" id="KW-0829">Tyrosine-protein kinase</keyword>
<reference evidence="22 23" key="1">
    <citation type="submission" date="2017-10" db="EMBL/GenBank/DDBJ databases">
        <title>Two draft genome sequences of Pusillimonas sp. strains isolated from a nitrate- and radionuclide-contaminated groundwater in Russia.</title>
        <authorList>
            <person name="Grouzdev D.S."/>
            <person name="Tourova T.P."/>
            <person name="Goeva M.A."/>
            <person name="Babich T.L."/>
            <person name="Sokolova D.S."/>
            <person name="Abdullin R."/>
            <person name="Poltaraus A.B."/>
            <person name="Toshchakov S.V."/>
            <person name="Nazina T.N."/>
        </authorList>
    </citation>
    <scope>NUCLEOTIDE SEQUENCE [LARGE SCALE GENOMIC DNA]</scope>
    <source>
        <strain evidence="22 23">JR1/69-3-13</strain>
    </source>
</reference>
<evidence type="ECO:0000256" key="11">
    <source>
        <dbReference type="ARBA" id="ARBA00023136"/>
    </source>
</evidence>
<keyword evidence="10 18" id="KW-1133">Transmembrane helix</keyword>
<feature type="transmembrane region" description="Helical" evidence="18">
    <location>
        <begin position="465"/>
        <end position="484"/>
    </location>
</feature>
<accession>A0A2N4UA87</accession>
<evidence type="ECO:0000256" key="15">
    <source>
        <dbReference type="ARBA" id="ARBA00054296"/>
    </source>
</evidence>
<sequence>MNNPYPLAPAGQSSPIIFAQPYGAQNNSEDINFLGLLDTARNARWLIISTVMTALLIGGAYALFTQPIYQSDALVQVEQNRSSPTGTNLLSELSSIFNVQSPATAEIEILRSRLVVGEASDKLQLYVDATPNYVPIVGRWLAKHATDLSNPRLFEMGSHVFGGYVWGRESIKVAQLDVPPKLENKKLTLTRTATGYTLHGPEGEMLAAGTIGAVTLINAGDQQGRMVISELAAKADARFTLIRRSRQNIIQELQDKLVIDEKGKPSGVLSMTLNGTDPLRITNILNAIGVAYVKQNTERKAAEAEKSLDFLEGFLPQLKTQMDESDNKYTAFRDAHGTFNLGTEGTLSLNTSVAMQTKLFELQQRRRELSAQFGASHPTIRSLDGQITALEAEVARLTAHIKTLPELEQQLLNLMRDVKVNGELYASLLNSAQQLRLVKEGKVGNVRMVDTAVVPDLPVRPDRPLILAVSALLGLLLGIGLAFLRSFLRNGVKAPGDIESTLGMSVFATVPRVTPGAGRRSGFNGGRGVKYVLAESSPGDPAIESLRSLRTALRYALQDAENNIIMLTGPTANIGKTFTSVNLAAVLGAADKRVLLIDADFRSGSMHRYFELERYNGFSDLIHGSATLPEVLHKSVMPNVDLITTGVLPHNPAEVLLSPNAVQLLHQLAERYDVVLVDTAPVLPVSDAMALAPHVGTVFMLARAQVSTLSELEESAKRLNQVGAQVKGVIFNDFDASSQRFSSRYGSYQHGYVPYGSNVPR</sequence>
<comment type="similarity">
    <text evidence="2">Belongs to the etk/wzc family.</text>
</comment>
<dbReference type="Pfam" id="PF02706">
    <property type="entry name" value="Wzz"/>
    <property type="match status" value="1"/>
</dbReference>
<feature type="domain" description="Polysaccharide chain length determinant N-terminal" evidence="19">
    <location>
        <begin position="29"/>
        <end position="123"/>
    </location>
</feature>
<dbReference type="NCBIfam" id="TIGR01005">
    <property type="entry name" value="eps_transp_fam"/>
    <property type="match status" value="1"/>
</dbReference>
<evidence type="ECO:0000259" key="20">
    <source>
        <dbReference type="Pfam" id="PF13614"/>
    </source>
</evidence>
<proteinExistence type="inferred from homology"/>
<dbReference type="InterPro" id="IPR032807">
    <property type="entry name" value="GNVR"/>
</dbReference>
<evidence type="ECO:0000256" key="1">
    <source>
        <dbReference type="ARBA" id="ARBA00004429"/>
    </source>
</evidence>
<evidence type="ECO:0000256" key="18">
    <source>
        <dbReference type="SAM" id="Phobius"/>
    </source>
</evidence>
<keyword evidence="23" id="KW-1185">Reference proteome</keyword>
<keyword evidence="6 18" id="KW-0812">Transmembrane</keyword>
<dbReference type="InterPro" id="IPR027417">
    <property type="entry name" value="P-loop_NTPase"/>
</dbReference>
<dbReference type="Pfam" id="PF13614">
    <property type="entry name" value="AAA_31"/>
    <property type="match status" value="1"/>
</dbReference>
<evidence type="ECO:0000256" key="5">
    <source>
        <dbReference type="ARBA" id="ARBA00022679"/>
    </source>
</evidence>
<evidence type="ECO:0000256" key="8">
    <source>
        <dbReference type="ARBA" id="ARBA00022777"/>
    </source>
</evidence>
<evidence type="ECO:0000259" key="19">
    <source>
        <dbReference type="Pfam" id="PF02706"/>
    </source>
</evidence>
<dbReference type="CDD" id="cd05387">
    <property type="entry name" value="BY-kinase"/>
    <property type="match status" value="1"/>
</dbReference>
<keyword evidence="4" id="KW-0997">Cell inner membrane</keyword>
<comment type="caution">
    <text evidence="22">The sequence shown here is derived from an EMBL/GenBank/DDBJ whole genome shotgun (WGS) entry which is preliminary data.</text>
</comment>
<keyword evidence="7" id="KW-0547">Nucleotide-binding</keyword>
<dbReference type="AlphaFoldDB" id="A0A2N4UA87"/>
<dbReference type="InterPro" id="IPR050445">
    <property type="entry name" value="Bact_polysacc_biosynth/exp"/>
</dbReference>
<dbReference type="Gene3D" id="3.40.50.300">
    <property type="entry name" value="P-loop containing nucleotide triphosphate hydrolases"/>
    <property type="match status" value="1"/>
</dbReference>
<dbReference type="SUPFAM" id="SSF52540">
    <property type="entry name" value="P-loop containing nucleoside triphosphate hydrolases"/>
    <property type="match status" value="1"/>
</dbReference>
<evidence type="ECO:0000256" key="14">
    <source>
        <dbReference type="ARBA" id="ARBA00053015"/>
    </source>
</evidence>
<evidence type="ECO:0000256" key="13">
    <source>
        <dbReference type="ARBA" id="ARBA00023169"/>
    </source>
</evidence>
<dbReference type="FunFam" id="3.40.50.300:FF:000527">
    <property type="entry name" value="Tyrosine-protein kinase etk"/>
    <property type="match status" value="1"/>
</dbReference>
<evidence type="ECO:0000256" key="2">
    <source>
        <dbReference type="ARBA" id="ARBA00008883"/>
    </source>
</evidence>
<evidence type="ECO:0000256" key="7">
    <source>
        <dbReference type="ARBA" id="ARBA00022741"/>
    </source>
</evidence>
<gene>
    <name evidence="22" type="ORF">CR159_00755</name>
</gene>
<protein>
    <recommendedName>
        <fullName evidence="16">Putative tyrosine-protein kinase EpsB</fullName>
    </recommendedName>
    <alternativeName>
        <fullName evidence="17">EPS I polysaccharide export protein EpsB</fullName>
    </alternativeName>
</protein>
<dbReference type="Pfam" id="PF23607">
    <property type="entry name" value="WZC_N"/>
    <property type="match status" value="1"/>
</dbReference>
<keyword evidence="8 22" id="KW-0418">Kinase</keyword>
<dbReference type="PANTHER" id="PTHR32309">
    <property type="entry name" value="TYROSINE-PROTEIN KINASE"/>
    <property type="match status" value="1"/>
</dbReference>
<evidence type="ECO:0000256" key="10">
    <source>
        <dbReference type="ARBA" id="ARBA00022989"/>
    </source>
</evidence>
<feature type="domain" description="AAA" evidence="20">
    <location>
        <begin position="573"/>
        <end position="692"/>
    </location>
</feature>
<evidence type="ECO:0000256" key="9">
    <source>
        <dbReference type="ARBA" id="ARBA00022840"/>
    </source>
</evidence>
<keyword evidence="3" id="KW-1003">Cell membrane</keyword>
<organism evidence="22 23">
    <name type="scientific">Pollutimonas subterranea</name>
    <dbReference type="NCBI Taxonomy" id="2045210"/>
    <lineage>
        <taxon>Bacteria</taxon>
        <taxon>Pseudomonadati</taxon>
        <taxon>Pseudomonadota</taxon>
        <taxon>Betaproteobacteria</taxon>
        <taxon>Burkholderiales</taxon>
        <taxon>Alcaligenaceae</taxon>
        <taxon>Pollutimonas</taxon>
    </lineage>
</organism>
<evidence type="ECO:0000256" key="12">
    <source>
        <dbReference type="ARBA" id="ARBA00023137"/>
    </source>
</evidence>
<evidence type="ECO:0000259" key="21">
    <source>
        <dbReference type="Pfam" id="PF13807"/>
    </source>
</evidence>
<evidence type="ECO:0000256" key="17">
    <source>
        <dbReference type="ARBA" id="ARBA00081049"/>
    </source>
</evidence>
<dbReference type="PANTHER" id="PTHR32309:SF32">
    <property type="entry name" value="TYROSINE-PROTEIN KINASE ETK-RELATED"/>
    <property type="match status" value="1"/>
</dbReference>
<evidence type="ECO:0000256" key="3">
    <source>
        <dbReference type="ARBA" id="ARBA00022475"/>
    </source>
</evidence>
<dbReference type="EMBL" id="PDNW01000001">
    <property type="protein sequence ID" value="PLC51935.1"/>
    <property type="molecule type" value="Genomic_DNA"/>
</dbReference>
<dbReference type="Pfam" id="PF13807">
    <property type="entry name" value="GNVR"/>
    <property type="match status" value="1"/>
</dbReference>
<dbReference type="GO" id="GO:0004713">
    <property type="term" value="F:protein tyrosine kinase activity"/>
    <property type="evidence" value="ECO:0007669"/>
    <property type="project" value="UniProtKB-KW"/>
</dbReference>
<keyword evidence="11 18" id="KW-0472">Membrane</keyword>
<evidence type="ECO:0000256" key="4">
    <source>
        <dbReference type="ARBA" id="ARBA00022519"/>
    </source>
</evidence>
<keyword evidence="5" id="KW-0808">Transferase</keyword>
<comment type="subcellular location">
    <subcellularLocation>
        <location evidence="1">Cell inner membrane</location>
        <topology evidence="1">Multi-pass membrane protein</topology>
    </subcellularLocation>
</comment>